<accession>A0A8H6U427</accession>
<dbReference type="EMBL" id="JACAZI010000035">
    <property type="protein sequence ID" value="KAF7328542.1"/>
    <property type="molecule type" value="Genomic_DNA"/>
</dbReference>
<feature type="region of interest" description="Disordered" evidence="1">
    <location>
        <begin position="48"/>
        <end position="81"/>
    </location>
</feature>
<dbReference type="AlphaFoldDB" id="A0A8H6U427"/>
<sequence>MDYAVTSFIYAAYLDNNYPENEWNYWDLLGQATLRDIYLRNFNVDTDSDGSSDSMGGLQYPSSTRDGSVGPETDGVGGIAAPAQLRSTRVRDWRRTSCPLSGPQWSRARDLHRLDRQRRASSTRPYGDFCSCTGSLGTGPGIGPHLKSSSFRFAFDSLDYDPFDPHAAPDRCLYDKSGSRRLTCNITLFNQYIVVVFHYAIMTILAFTLQQIEKPCSEEESVALAPGGTERNWFPIEKRARRGNRVPHLALGSEEERLETDKFEDLPACYSYSVPEPEDTLTYQTKFSQDPTQLQRDWAELEEDDEFIFYPVELHDAAGTEYQSFTMYQRAGAKRWEGEIDEMELEDEEPTFWPVETTYNDGSARRVFTMYKRVDKKVRPVSTTFSPEYEVKRHIPEDPLKTLPELSAHPPSFGRLRG</sequence>
<evidence type="ECO:0000313" key="2">
    <source>
        <dbReference type="EMBL" id="KAF7328542.1"/>
    </source>
</evidence>
<protein>
    <submittedName>
        <fullName evidence="2">RT-RNaseH-2 domain-containing protein</fullName>
    </submittedName>
</protein>
<evidence type="ECO:0000313" key="3">
    <source>
        <dbReference type="Proteomes" id="UP000620124"/>
    </source>
</evidence>
<comment type="caution">
    <text evidence="2">The sequence shown here is derived from an EMBL/GenBank/DDBJ whole genome shotgun (WGS) entry which is preliminary data.</text>
</comment>
<evidence type="ECO:0000256" key="1">
    <source>
        <dbReference type="SAM" id="MobiDB-lite"/>
    </source>
</evidence>
<dbReference type="OrthoDB" id="5599163at2759"/>
<reference evidence="2" key="1">
    <citation type="submission" date="2020-05" db="EMBL/GenBank/DDBJ databases">
        <title>Mycena genomes resolve the evolution of fungal bioluminescence.</title>
        <authorList>
            <person name="Tsai I.J."/>
        </authorList>
    </citation>
    <scope>NUCLEOTIDE SEQUENCE</scope>
    <source>
        <strain evidence="2">CCC161011</strain>
    </source>
</reference>
<name>A0A8H6U427_9AGAR</name>
<organism evidence="2 3">
    <name type="scientific">Mycena venus</name>
    <dbReference type="NCBI Taxonomy" id="2733690"/>
    <lineage>
        <taxon>Eukaryota</taxon>
        <taxon>Fungi</taxon>
        <taxon>Dikarya</taxon>
        <taxon>Basidiomycota</taxon>
        <taxon>Agaricomycotina</taxon>
        <taxon>Agaricomycetes</taxon>
        <taxon>Agaricomycetidae</taxon>
        <taxon>Agaricales</taxon>
        <taxon>Marasmiineae</taxon>
        <taxon>Mycenaceae</taxon>
        <taxon>Mycena</taxon>
    </lineage>
</organism>
<gene>
    <name evidence="2" type="ORF">MVEN_02541900</name>
</gene>
<dbReference type="Proteomes" id="UP000620124">
    <property type="component" value="Unassembled WGS sequence"/>
</dbReference>
<keyword evidence="3" id="KW-1185">Reference proteome</keyword>
<proteinExistence type="predicted"/>